<organism evidence="1 2">
    <name type="scientific">Naganishia vaughanmartiniae</name>
    <dbReference type="NCBI Taxonomy" id="1424756"/>
    <lineage>
        <taxon>Eukaryota</taxon>
        <taxon>Fungi</taxon>
        <taxon>Dikarya</taxon>
        <taxon>Basidiomycota</taxon>
        <taxon>Agaricomycotina</taxon>
        <taxon>Tremellomycetes</taxon>
        <taxon>Filobasidiales</taxon>
        <taxon>Filobasidiaceae</taxon>
        <taxon>Naganishia</taxon>
    </lineage>
</organism>
<proteinExistence type="predicted"/>
<keyword evidence="2" id="KW-1185">Reference proteome</keyword>
<dbReference type="EMBL" id="JASBWU010000003">
    <property type="protein sequence ID" value="KAJ9123040.1"/>
    <property type="molecule type" value="Genomic_DNA"/>
</dbReference>
<gene>
    <name evidence="1" type="ORF">QFC22_001229</name>
</gene>
<protein>
    <submittedName>
        <fullName evidence="1">Uncharacterized protein</fullName>
    </submittedName>
</protein>
<dbReference type="Proteomes" id="UP001243375">
    <property type="component" value="Unassembled WGS sequence"/>
</dbReference>
<evidence type="ECO:0000313" key="1">
    <source>
        <dbReference type="EMBL" id="KAJ9123040.1"/>
    </source>
</evidence>
<name>A0ACC2XG77_9TREE</name>
<reference evidence="1" key="1">
    <citation type="submission" date="2023-04" db="EMBL/GenBank/DDBJ databases">
        <title>Draft Genome sequencing of Naganishia species isolated from polar environments using Oxford Nanopore Technology.</title>
        <authorList>
            <person name="Leo P."/>
            <person name="Venkateswaran K."/>
        </authorList>
    </citation>
    <scope>NUCLEOTIDE SEQUENCE</scope>
    <source>
        <strain evidence="1">MNA-CCFEE 5425</strain>
    </source>
</reference>
<sequence length="233" mass="25309">MSASPPPLPEKGQFIARTRETCTSVREHSGIKVDTSAIDAHLSSLDRNTFDRLKSSHGVSFPLTFPTVKSEINFLAVLSLLNTLSAYRAPFHAATGQGAYQNVIKLLFGLYISSSNDDEQGAAGLLSARGLETLDAQTIEGIWGVSSFEEKPHPDLPGVTVGTRSGVMNEIVQLVLRVCQDTGRILRDAGWADLGEFVASVLREAEGLEVAKEEQADWVVQQVSLWSLSYAYL</sequence>
<evidence type="ECO:0000313" key="2">
    <source>
        <dbReference type="Proteomes" id="UP001243375"/>
    </source>
</evidence>
<accession>A0ACC2XG77</accession>
<comment type="caution">
    <text evidence="1">The sequence shown here is derived from an EMBL/GenBank/DDBJ whole genome shotgun (WGS) entry which is preliminary data.</text>
</comment>